<dbReference type="InterPro" id="IPR023809">
    <property type="entry name" value="Thiopep_bacteriocin_synth_dom"/>
</dbReference>
<dbReference type="AlphaFoldDB" id="D9SNC6"/>
<dbReference type="EMBL" id="CP002160">
    <property type="protein sequence ID" value="ADL53918.1"/>
    <property type="molecule type" value="Genomic_DNA"/>
</dbReference>
<dbReference type="RefSeq" id="WP_010074272.1">
    <property type="nucleotide sequence ID" value="NC_014393.1"/>
</dbReference>
<evidence type="ECO:0000259" key="2">
    <source>
        <dbReference type="Pfam" id="PF14028"/>
    </source>
</evidence>
<dbReference type="InterPro" id="IPR006827">
    <property type="entry name" value="Lant_deHydtase_N"/>
</dbReference>
<gene>
    <name evidence="3" type="ordered locus">Clocel_4257</name>
</gene>
<name>D9SNC6_CLOC7</name>
<sequence>MDNKLYKASDFFMLRCPSLPIGDYVDSLANVDDMYQWVLKKFNEDNILREIILVSSSSLYEALEKKQGDKEKIVSSFLKYYIRITTRPTPFGLSSGITIGEFDEIDNISKISFKGNNPRVKRARVDSSWLLKLVRKLEMNKDILQKLRVKVSGTLLEKGSRIENKIVTQYGQEDKDGNFSTTIKYSGAVKAVLYLAKEYINFNELMMKFVENTSEIGEESIYKFLLELIEKEYLITDLRPIFNISNPLGYVCKKLIDIGVAEGNEIKELEDSIDEYNKTEVGEGQILYKNIICSMEKICRNDQYLQVDMRISEKECVISTEVLNEIESFGEILGTFGCRYLEKSYLKSYKGEFIERYSEGQEVPLLELTDESMGIGYPATYSKPSNKKVLQDEVSVNEDKITKFFAMKMMNFSSIKSKEVIITKEEIEKLNLNKSKINDLPTSFELNFLLNQNNDESSEGYDLVLGANIGSGRIGKTFGRFMDLFNESEVNRIKEEVDRDTESLSKEIIYAQISSIHPIEKCSNVVSNFNFLDYELPIGVNSSKDEEYKLSLDDLVVGMRNGKFYLKSRKKNKEVVFYSHDMLNYTITYNIYRLLLELSNDNQSLTLIDTLLMSRQKFWYVPRIKFNNIILFPQTWLLSFDMLDITTSDKNFEEKFYNWAEENELVRYIYLGTGDNRLVLDIEKKEHVRIIFQELKKSSEQKVRLQEVIGGISSGITIDNKRYCAEIVVPIIRKAYDEYKQENIVPKLIDQEKSYEYSEERVFLPFDEWIYLKLYGDKNREDEIIGNYINPFVKELYDKKLIKKMFFIRYSDEKPHIRLRLKCVEEKELELYKEIKDFLNKMYNEKLLFKVTQDTYFREVERYGGIEIFDEAEDIFNVDSIIVSELLKFKNRKMITIDSKNIAAINIVKLMDDFGFSYEEQLKYFDKLIEQKEYRKEFSKIRKELMKICNSDNYWKGLRETEEGELIYNIISMREDSIKKYRVKLEQLNLEGKLTNTVDNIIGGIIHMFCNRFFGINRGLERESLALARHTLYSLKYFKNAVNG</sequence>
<protein>
    <submittedName>
        <fullName evidence="3">Lantibiotic dehydratase domain protein</fullName>
    </submittedName>
</protein>
<dbReference type="HOGENOM" id="CLU_010573_0_0_9"/>
<dbReference type="Pfam" id="PF04738">
    <property type="entry name" value="Lant_dehydr_N"/>
    <property type="match status" value="1"/>
</dbReference>
<dbReference type="OrthoDB" id="1273722at2"/>
<dbReference type="Pfam" id="PF14028">
    <property type="entry name" value="Lant_dehydr_C"/>
    <property type="match status" value="1"/>
</dbReference>
<dbReference type="eggNOG" id="COG0778">
    <property type="taxonomic scope" value="Bacteria"/>
</dbReference>
<evidence type="ECO:0000313" key="3">
    <source>
        <dbReference type="EMBL" id="ADL53918.1"/>
    </source>
</evidence>
<feature type="domain" description="Lantibiotic dehydratase N-terminal" evidence="1">
    <location>
        <begin position="45"/>
        <end position="690"/>
    </location>
</feature>
<dbReference type="Proteomes" id="UP000002730">
    <property type="component" value="Chromosome"/>
</dbReference>
<evidence type="ECO:0000313" key="4">
    <source>
        <dbReference type="Proteomes" id="UP000002730"/>
    </source>
</evidence>
<evidence type="ECO:0000259" key="1">
    <source>
        <dbReference type="Pfam" id="PF04738"/>
    </source>
</evidence>
<organism evidence="3 4">
    <name type="scientific">Clostridium cellulovorans (strain ATCC 35296 / DSM 3052 / OCM 3 / 743B)</name>
    <dbReference type="NCBI Taxonomy" id="573061"/>
    <lineage>
        <taxon>Bacteria</taxon>
        <taxon>Bacillati</taxon>
        <taxon>Bacillota</taxon>
        <taxon>Clostridia</taxon>
        <taxon>Eubacteriales</taxon>
        <taxon>Clostridiaceae</taxon>
        <taxon>Clostridium</taxon>
    </lineage>
</organism>
<dbReference type="NCBIfam" id="TIGR03891">
    <property type="entry name" value="thiopep_ocin"/>
    <property type="match status" value="1"/>
</dbReference>
<dbReference type="KEGG" id="ccb:Clocel_4257"/>
<dbReference type="STRING" id="573061.Clocel_4257"/>
<reference evidence="3 4" key="1">
    <citation type="submission" date="2010-08" db="EMBL/GenBank/DDBJ databases">
        <title>Complete sequence of Clostridium cellulovorans 743B.</title>
        <authorList>
            <consortium name="US DOE Joint Genome Institute"/>
            <person name="Lucas S."/>
            <person name="Copeland A."/>
            <person name="Lapidus A."/>
            <person name="Cheng J.-F."/>
            <person name="Bruce D."/>
            <person name="Goodwin L."/>
            <person name="Pitluck S."/>
            <person name="Chertkov O."/>
            <person name="Detter J.C."/>
            <person name="Han C."/>
            <person name="Tapia R."/>
            <person name="Land M."/>
            <person name="Hauser L."/>
            <person name="Chang Y.-J."/>
            <person name="Jeffries C."/>
            <person name="Kyrpides N."/>
            <person name="Ivanova N."/>
            <person name="Mikhailova N."/>
            <person name="Hemme C.L."/>
            <person name="Woyke T."/>
        </authorList>
    </citation>
    <scope>NUCLEOTIDE SEQUENCE [LARGE SCALE GENOMIC DNA]</scope>
    <source>
        <strain evidence="4">ATCC 35296 / DSM 3052 / OCM 3 / 743B</strain>
    </source>
</reference>
<keyword evidence="4" id="KW-1185">Reference proteome</keyword>
<proteinExistence type="predicted"/>
<accession>D9SNC6</accession>
<feature type="domain" description="Thiopeptide-type bacteriocin biosynthesis" evidence="2">
    <location>
        <begin position="769"/>
        <end position="1031"/>
    </location>
</feature>